<keyword evidence="3" id="KW-1185">Reference proteome</keyword>
<evidence type="ECO:0000313" key="2">
    <source>
        <dbReference type="EMBL" id="GGG46797.1"/>
    </source>
</evidence>
<dbReference type="Proteomes" id="UP000605733">
    <property type="component" value="Unassembled WGS sequence"/>
</dbReference>
<protein>
    <recommendedName>
        <fullName evidence="4">Type II toxin-antitoxin system RelE/ParE family toxin</fullName>
    </recommendedName>
</protein>
<evidence type="ECO:0008006" key="4">
    <source>
        <dbReference type="Google" id="ProtNLM"/>
    </source>
</evidence>
<accession>A0ABQ1WY67</accession>
<organism evidence="2 3">
    <name type="scientific">Christiangramia forsetii</name>
    <dbReference type="NCBI Taxonomy" id="411153"/>
    <lineage>
        <taxon>Bacteria</taxon>
        <taxon>Pseudomonadati</taxon>
        <taxon>Bacteroidota</taxon>
        <taxon>Flavobacteriia</taxon>
        <taxon>Flavobacteriales</taxon>
        <taxon>Flavobacteriaceae</taxon>
        <taxon>Christiangramia</taxon>
    </lineage>
</organism>
<dbReference type="InterPro" id="IPR035093">
    <property type="entry name" value="RelE/ParE_toxin_dom_sf"/>
</dbReference>
<evidence type="ECO:0000256" key="1">
    <source>
        <dbReference type="ARBA" id="ARBA00022649"/>
    </source>
</evidence>
<dbReference type="Gene3D" id="3.30.2310.20">
    <property type="entry name" value="RelE-like"/>
    <property type="match status" value="1"/>
</dbReference>
<evidence type="ECO:0000313" key="3">
    <source>
        <dbReference type="Proteomes" id="UP000605733"/>
    </source>
</evidence>
<dbReference type="InterPro" id="IPR007712">
    <property type="entry name" value="RelE/ParE_toxin"/>
</dbReference>
<dbReference type="RefSeq" id="WP_011708828.1">
    <property type="nucleotide sequence ID" value="NZ_BMIX01000026.1"/>
</dbReference>
<dbReference type="Pfam" id="PF05016">
    <property type="entry name" value="ParE_toxin"/>
    <property type="match status" value="1"/>
</dbReference>
<name>A0ABQ1WY67_9FLAO</name>
<gene>
    <name evidence="2" type="ORF">GCM10011532_33390</name>
</gene>
<comment type="caution">
    <text evidence="2">The sequence shown here is derived from an EMBL/GenBank/DDBJ whole genome shotgun (WGS) entry which is preliminary data.</text>
</comment>
<reference evidence="3" key="1">
    <citation type="journal article" date="2019" name="Int. J. Syst. Evol. Microbiol.">
        <title>The Global Catalogue of Microorganisms (GCM) 10K type strain sequencing project: providing services to taxonomists for standard genome sequencing and annotation.</title>
        <authorList>
            <consortium name="The Broad Institute Genomics Platform"/>
            <consortium name="The Broad Institute Genome Sequencing Center for Infectious Disease"/>
            <person name="Wu L."/>
            <person name="Ma J."/>
        </authorList>
    </citation>
    <scope>NUCLEOTIDE SEQUENCE [LARGE SCALE GENOMIC DNA]</scope>
    <source>
        <strain evidence="3">CGMCC 1.15422</strain>
    </source>
</reference>
<dbReference type="EMBL" id="BMIX01000026">
    <property type="protein sequence ID" value="GGG46797.1"/>
    <property type="molecule type" value="Genomic_DNA"/>
</dbReference>
<proteinExistence type="predicted"/>
<keyword evidence="1" id="KW-1277">Toxin-antitoxin system</keyword>
<sequence>MKSGYKILWTDHALYELQETIKYLEEEWTEKELENFSEQLDHTIELISKNPELFQVSKKKKNIRRAVIARFNTMYYRLNNENVEILSFFSNRQDPNKRKI</sequence>